<dbReference type="Pfam" id="PF13591">
    <property type="entry name" value="MerR_2"/>
    <property type="match status" value="1"/>
</dbReference>
<reference evidence="2" key="1">
    <citation type="journal article" date="2019" name="Int. J. Syst. Evol. Microbiol.">
        <title>The Global Catalogue of Microorganisms (GCM) 10K type strain sequencing project: providing services to taxonomists for standard genome sequencing and annotation.</title>
        <authorList>
            <consortium name="The Broad Institute Genomics Platform"/>
            <consortium name="The Broad Institute Genome Sequencing Center for Infectious Disease"/>
            <person name="Wu L."/>
            <person name="Ma J."/>
        </authorList>
    </citation>
    <scope>NUCLEOTIDE SEQUENCE [LARGE SCALE GENOMIC DNA]</scope>
    <source>
        <strain evidence="2">CGMCC 4.7106</strain>
    </source>
</reference>
<dbReference type="Proteomes" id="UP001597375">
    <property type="component" value="Unassembled WGS sequence"/>
</dbReference>
<name>A0ABW5DA56_9BACT</name>
<protein>
    <submittedName>
        <fullName evidence="1">Chaperone modulator CbpM</fullName>
    </submittedName>
</protein>
<evidence type="ECO:0000313" key="2">
    <source>
        <dbReference type="Proteomes" id="UP001597375"/>
    </source>
</evidence>
<proteinExistence type="predicted"/>
<dbReference type="SUPFAM" id="SSF46955">
    <property type="entry name" value="Putative DNA-binding domain"/>
    <property type="match status" value="1"/>
</dbReference>
<gene>
    <name evidence="1" type="ORF">ACFSSA_09480</name>
</gene>
<dbReference type="InterPro" id="IPR009061">
    <property type="entry name" value="DNA-bd_dom_put_sf"/>
</dbReference>
<sequence length="95" mass="11557">MKMIEPDPHEIHPLEVVVRMTGSSRRKIIFYCRKGVVAPAKQENDEWFFDEDSVMRLRHIELLRQHHRMNWAAIITIVRLMEENEHLRAELRLRR</sequence>
<comment type="caution">
    <text evidence="1">The sequence shown here is derived from an EMBL/GenBank/DDBJ whole genome shotgun (WGS) entry which is preliminary data.</text>
</comment>
<organism evidence="1 2">
    <name type="scientific">Luteolibacter algae</name>
    <dbReference type="NCBI Taxonomy" id="454151"/>
    <lineage>
        <taxon>Bacteria</taxon>
        <taxon>Pseudomonadati</taxon>
        <taxon>Verrucomicrobiota</taxon>
        <taxon>Verrucomicrobiia</taxon>
        <taxon>Verrucomicrobiales</taxon>
        <taxon>Verrucomicrobiaceae</taxon>
        <taxon>Luteolibacter</taxon>
    </lineage>
</organism>
<dbReference type="Gene3D" id="1.10.1660.10">
    <property type="match status" value="1"/>
</dbReference>
<keyword evidence="2" id="KW-1185">Reference proteome</keyword>
<accession>A0ABW5DA56</accession>
<dbReference type="EMBL" id="JBHUIT010000017">
    <property type="protein sequence ID" value="MFD2256906.1"/>
    <property type="molecule type" value="Genomic_DNA"/>
</dbReference>
<evidence type="ECO:0000313" key="1">
    <source>
        <dbReference type="EMBL" id="MFD2256906.1"/>
    </source>
</evidence>